<evidence type="ECO:0000256" key="4">
    <source>
        <dbReference type="ARBA" id="ARBA00022833"/>
    </source>
</evidence>
<dbReference type="InterPro" id="IPR036855">
    <property type="entry name" value="Znf_CCCH_sf"/>
</dbReference>
<feature type="region of interest" description="Disordered" evidence="6">
    <location>
        <begin position="380"/>
        <end position="445"/>
    </location>
</feature>
<dbReference type="GO" id="GO:0080090">
    <property type="term" value="P:regulation of primary metabolic process"/>
    <property type="evidence" value="ECO:0007669"/>
    <property type="project" value="UniProtKB-ARBA"/>
</dbReference>
<keyword evidence="3 5" id="KW-0863">Zinc-finger</keyword>
<dbReference type="PANTHER" id="PTHR12547">
    <property type="entry name" value="CCCH ZINC FINGER/TIS11-RELATED"/>
    <property type="match status" value="1"/>
</dbReference>
<feature type="domain" description="C3H1-type" evidence="7">
    <location>
        <begin position="276"/>
        <end position="304"/>
    </location>
</feature>
<comment type="caution">
    <text evidence="8">The sequence shown here is derived from an EMBL/GenBank/DDBJ whole genome shotgun (WGS) entry which is preliminary data.</text>
</comment>
<dbReference type="SUPFAM" id="SSF90229">
    <property type="entry name" value="CCCH zinc finger"/>
    <property type="match status" value="2"/>
</dbReference>
<keyword evidence="2" id="KW-0677">Repeat</keyword>
<protein>
    <recommendedName>
        <fullName evidence="7">C3H1-type domain-containing protein</fullName>
    </recommendedName>
</protein>
<keyword evidence="4 5" id="KW-0862">Zinc</keyword>
<feature type="zinc finger region" description="C3H1-type" evidence="5">
    <location>
        <begin position="320"/>
        <end position="350"/>
    </location>
</feature>
<evidence type="ECO:0000256" key="3">
    <source>
        <dbReference type="ARBA" id="ARBA00022771"/>
    </source>
</evidence>
<dbReference type="FunFam" id="4.10.1000.10:FF:000018">
    <property type="entry name" value="Zinc finger protein"/>
    <property type="match status" value="1"/>
</dbReference>
<dbReference type="PANTHER" id="PTHR12547:SF18">
    <property type="entry name" value="PROTEIN TIS11"/>
    <property type="match status" value="1"/>
</dbReference>
<dbReference type="Pfam" id="PF00642">
    <property type="entry name" value="zf-CCCH"/>
    <property type="match status" value="1"/>
</dbReference>
<dbReference type="GO" id="GO:0003730">
    <property type="term" value="F:mRNA 3'-UTR binding"/>
    <property type="evidence" value="ECO:0007669"/>
    <property type="project" value="TreeGrafter"/>
</dbReference>
<organism evidence="8 9">
    <name type="scientific">Pristionchus mayeri</name>
    <dbReference type="NCBI Taxonomy" id="1317129"/>
    <lineage>
        <taxon>Eukaryota</taxon>
        <taxon>Metazoa</taxon>
        <taxon>Ecdysozoa</taxon>
        <taxon>Nematoda</taxon>
        <taxon>Chromadorea</taxon>
        <taxon>Rhabditida</taxon>
        <taxon>Rhabditina</taxon>
        <taxon>Diplogasteromorpha</taxon>
        <taxon>Diplogasteroidea</taxon>
        <taxon>Neodiplogasteridae</taxon>
        <taxon>Pristionchus</taxon>
    </lineage>
</organism>
<keyword evidence="9" id="KW-1185">Reference proteome</keyword>
<feature type="zinc finger region" description="C3H1-type" evidence="5">
    <location>
        <begin position="276"/>
        <end position="304"/>
    </location>
</feature>
<dbReference type="PROSITE" id="PS50103">
    <property type="entry name" value="ZF_C3H1"/>
    <property type="match status" value="2"/>
</dbReference>
<dbReference type="GO" id="GO:0010468">
    <property type="term" value="P:regulation of gene expression"/>
    <property type="evidence" value="ECO:0007669"/>
    <property type="project" value="UniProtKB-ARBA"/>
</dbReference>
<dbReference type="GO" id="GO:0043186">
    <property type="term" value="C:P granule"/>
    <property type="evidence" value="ECO:0007669"/>
    <property type="project" value="UniProtKB-ARBA"/>
</dbReference>
<dbReference type="AlphaFoldDB" id="A0AAN5I720"/>
<proteinExistence type="predicted"/>
<evidence type="ECO:0000256" key="6">
    <source>
        <dbReference type="SAM" id="MobiDB-lite"/>
    </source>
</evidence>
<feature type="region of interest" description="Disordered" evidence="6">
    <location>
        <begin position="93"/>
        <end position="138"/>
    </location>
</feature>
<accession>A0AAN5I720</accession>
<evidence type="ECO:0000259" key="7">
    <source>
        <dbReference type="PROSITE" id="PS50103"/>
    </source>
</evidence>
<dbReference type="InterPro" id="IPR045877">
    <property type="entry name" value="ZFP36-like"/>
</dbReference>
<reference evidence="9" key="1">
    <citation type="submission" date="2022-10" db="EMBL/GenBank/DDBJ databases">
        <title>Genome assembly of Pristionchus species.</title>
        <authorList>
            <person name="Yoshida K."/>
            <person name="Sommer R.J."/>
        </authorList>
    </citation>
    <scope>NUCLEOTIDE SEQUENCE [LARGE SCALE GENOMIC DNA]</scope>
    <source>
        <strain evidence="9">RS5460</strain>
    </source>
</reference>
<dbReference type="SMART" id="SM00356">
    <property type="entry name" value="ZnF_C3H1"/>
    <property type="match status" value="2"/>
</dbReference>
<dbReference type="Gene3D" id="4.10.1000.10">
    <property type="entry name" value="Zinc finger, CCCH-type"/>
    <property type="match status" value="2"/>
</dbReference>
<keyword evidence="1 5" id="KW-0479">Metal-binding</keyword>
<evidence type="ECO:0000256" key="2">
    <source>
        <dbReference type="ARBA" id="ARBA00022737"/>
    </source>
</evidence>
<dbReference type="FunFam" id="4.10.1000.10:FF:000001">
    <property type="entry name" value="zinc finger CCCH domain-containing protein 15-like"/>
    <property type="match status" value="1"/>
</dbReference>
<feature type="compositionally biased region" description="Low complexity" evidence="6">
    <location>
        <begin position="95"/>
        <end position="106"/>
    </location>
</feature>
<evidence type="ECO:0000313" key="8">
    <source>
        <dbReference type="EMBL" id="GMR54927.1"/>
    </source>
</evidence>
<dbReference type="GO" id="GO:0005829">
    <property type="term" value="C:cytosol"/>
    <property type="evidence" value="ECO:0007669"/>
    <property type="project" value="TreeGrafter"/>
</dbReference>
<feature type="domain" description="C3H1-type" evidence="7">
    <location>
        <begin position="320"/>
        <end position="350"/>
    </location>
</feature>
<dbReference type="InterPro" id="IPR000571">
    <property type="entry name" value="Znf_CCCH"/>
</dbReference>
<dbReference type="GO" id="GO:0030154">
    <property type="term" value="P:cell differentiation"/>
    <property type="evidence" value="ECO:0007669"/>
    <property type="project" value="UniProtKB-ARBA"/>
</dbReference>
<dbReference type="GO" id="GO:0008270">
    <property type="term" value="F:zinc ion binding"/>
    <property type="evidence" value="ECO:0007669"/>
    <property type="project" value="UniProtKB-KW"/>
</dbReference>
<evidence type="ECO:0000256" key="5">
    <source>
        <dbReference type="PROSITE-ProRule" id="PRU00723"/>
    </source>
</evidence>
<evidence type="ECO:0000313" key="9">
    <source>
        <dbReference type="Proteomes" id="UP001328107"/>
    </source>
</evidence>
<feature type="region of interest" description="Disordered" evidence="6">
    <location>
        <begin position="234"/>
        <end position="253"/>
    </location>
</feature>
<name>A0AAN5I720_9BILA</name>
<feature type="compositionally biased region" description="Low complexity" evidence="6">
    <location>
        <begin position="404"/>
        <end position="415"/>
    </location>
</feature>
<evidence type="ECO:0000256" key="1">
    <source>
        <dbReference type="ARBA" id="ARBA00022723"/>
    </source>
</evidence>
<feature type="compositionally biased region" description="Polar residues" evidence="6">
    <location>
        <begin position="107"/>
        <end position="122"/>
    </location>
</feature>
<gene>
    <name evidence="8" type="ORF">PMAYCL1PPCAC_25122</name>
</gene>
<dbReference type="Proteomes" id="UP001328107">
    <property type="component" value="Unassembled WGS sequence"/>
</dbReference>
<feature type="region of interest" description="Disordered" evidence="6">
    <location>
        <begin position="460"/>
        <end position="490"/>
    </location>
</feature>
<feature type="compositionally biased region" description="Polar residues" evidence="6">
    <location>
        <begin position="236"/>
        <end position="250"/>
    </location>
</feature>
<dbReference type="EMBL" id="BTRK01000005">
    <property type="protein sequence ID" value="GMR54927.1"/>
    <property type="molecule type" value="Genomic_DNA"/>
</dbReference>
<sequence length="550" mass="60190">MDPNVQQQPQYYYAPGAPAGTAPPGYYAPVPQAAGGASDAANGYVLPMQPQPQMMYYAPPAHGYAYPAPGYAYYQPPEAAFAALSLSGQALLPMQQSQQQQQQPQQTPGASSTTSNGSQPRAASTPIPPEEPASLAPTCNPAMIPMPVMYTQMPQYYPMPPGYEGAPMMPMMYQDPATGQMMQMQPMQQQQQPQQQHYMQARMMSADPNAAPENIDDISQISHHSSPDTYMDVTPCGQQQRHPTTPVSSMQRRRISLPPPNQNNSGHMISSLMPSNYKTRMCTQWLEKRECSMGGSCKFAHGNEELRLPERPFRAINNPKYKTKMCKNFEPGATGLCAYADRCEYIHPNDREYTAYKARIEALARARGDFPRFKAMFDEVPGVPRRGRGGSTSGAAGDEENKSVRSSADSSCDSRGVGRGAASPPPTRHRRGSARGDGGYLGSAMPLSMTRSAIRMGAGADAPHHNQQHHHHQQQQQSMRRGFGGGSMYNLASGTYTDRDEYRTRLSRVPSASNVASLGLGANGGRSRYGAPTKFNRRASMCHLDRAVDY</sequence>